<comment type="similarity">
    <text evidence="1 9 10">Belongs to the universal ribosomal protein uL1 family.</text>
</comment>
<name>A0A519BQC8_9DELT</name>
<keyword evidence="9" id="KW-0820">tRNA-binding</keyword>
<keyword evidence="4 9" id="KW-0810">Translation regulation</keyword>
<dbReference type="Gene3D" id="3.40.50.790">
    <property type="match status" value="1"/>
</dbReference>
<evidence type="ECO:0000256" key="10">
    <source>
        <dbReference type="RuleBase" id="RU000659"/>
    </source>
</evidence>
<reference evidence="11 12" key="1">
    <citation type="journal article" date="2019" name="ISME J.">
        <title>Insights into ecological role of a new deltaproteobacterial order Candidatus Acidulodesulfobacterales by metagenomics and metatranscriptomics.</title>
        <authorList>
            <person name="Tan S."/>
            <person name="Liu J."/>
            <person name="Fang Y."/>
            <person name="Hedlund B.P."/>
            <person name="Lian Z.H."/>
            <person name="Huang L.Y."/>
            <person name="Li J.T."/>
            <person name="Huang L.N."/>
            <person name="Li W.J."/>
            <person name="Jiang H.C."/>
            <person name="Dong H.L."/>
            <person name="Shu W.S."/>
        </authorList>
    </citation>
    <scope>NUCLEOTIDE SEQUENCE [LARGE SCALE GENOMIC DNA]</scope>
    <source>
        <strain evidence="11">AP1</strain>
    </source>
</reference>
<dbReference type="PANTHER" id="PTHR36427:SF3">
    <property type="entry name" value="LARGE RIBOSOMAL SUBUNIT PROTEIN UL1M"/>
    <property type="match status" value="1"/>
</dbReference>
<dbReference type="InterPro" id="IPR005878">
    <property type="entry name" value="Ribosom_uL1_bac-type"/>
</dbReference>
<evidence type="ECO:0000313" key="12">
    <source>
        <dbReference type="Proteomes" id="UP000319296"/>
    </source>
</evidence>
<dbReference type="InterPro" id="IPR016095">
    <property type="entry name" value="Ribosomal_uL1_3-a/b-sand"/>
</dbReference>
<dbReference type="GO" id="GO:0006417">
    <property type="term" value="P:regulation of translation"/>
    <property type="evidence" value="ECO:0007669"/>
    <property type="project" value="UniProtKB-KW"/>
</dbReference>
<keyword evidence="7 9" id="KW-0687">Ribonucleoprotein</keyword>
<evidence type="ECO:0000256" key="8">
    <source>
        <dbReference type="ARBA" id="ARBA00035241"/>
    </source>
</evidence>
<evidence type="ECO:0000256" key="6">
    <source>
        <dbReference type="ARBA" id="ARBA00022980"/>
    </source>
</evidence>
<dbReference type="InterPro" id="IPR023674">
    <property type="entry name" value="Ribosomal_uL1-like"/>
</dbReference>
<keyword evidence="6 9" id="KW-0689">Ribosomal protein</keyword>
<dbReference type="HAMAP" id="MF_01318_B">
    <property type="entry name" value="Ribosomal_uL1_B"/>
    <property type="match status" value="1"/>
</dbReference>
<dbReference type="PROSITE" id="PS01199">
    <property type="entry name" value="RIBOSOMAL_L1"/>
    <property type="match status" value="1"/>
</dbReference>
<evidence type="ECO:0000256" key="5">
    <source>
        <dbReference type="ARBA" id="ARBA00022884"/>
    </source>
</evidence>
<dbReference type="CDD" id="cd00403">
    <property type="entry name" value="Ribosomal_L1"/>
    <property type="match status" value="1"/>
</dbReference>
<dbReference type="Proteomes" id="UP000319296">
    <property type="component" value="Unassembled WGS sequence"/>
</dbReference>
<evidence type="ECO:0000256" key="2">
    <source>
        <dbReference type="ARBA" id="ARBA00022491"/>
    </source>
</evidence>
<dbReference type="EMBL" id="SGBB01000001">
    <property type="protein sequence ID" value="RZD19409.1"/>
    <property type="molecule type" value="Genomic_DNA"/>
</dbReference>
<organism evidence="11 12">
    <name type="scientific">Candidatus Acididesulfobacter diazotrophicus</name>
    <dbReference type="NCBI Taxonomy" id="2597226"/>
    <lineage>
        <taxon>Bacteria</taxon>
        <taxon>Deltaproteobacteria</taxon>
        <taxon>Candidatus Acidulodesulfobacterales</taxon>
        <taxon>Candidatus Acididesulfobacter</taxon>
    </lineage>
</organism>
<comment type="function">
    <text evidence="9">Protein L1 is also a translational repressor protein, it controls the translation of the L11 operon by binding to its mRNA.</text>
</comment>
<comment type="caution">
    <text evidence="11">The sequence shown here is derived from an EMBL/GenBank/DDBJ whole genome shotgun (WGS) entry which is preliminary data.</text>
</comment>
<evidence type="ECO:0000256" key="3">
    <source>
        <dbReference type="ARBA" id="ARBA00022730"/>
    </source>
</evidence>
<dbReference type="Pfam" id="PF00687">
    <property type="entry name" value="Ribosomal_L1"/>
    <property type="match status" value="1"/>
</dbReference>
<protein>
    <recommendedName>
        <fullName evidence="8 9">Large ribosomal subunit protein uL1</fullName>
    </recommendedName>
</protein>
<dbReference type="PANTHER" id="PTHR36427">
    <property type="entry name" value="54S RIBOSOMAL PROTEIN L1, MITOCHONDRIAL"/>
    <property type="match status" value="1"/>
</dbReference>
<dbReference type="GO" id="GO:0006412">
    <property type="term" value="P:translation"/>
    <property type="evidence" value="ECO:0007669"/>
    <property type="project" value="UniProtKB-UniRule"/>
</dbReference>
<evidence type="ECO:0000256" key="4">
    <source>
        <dbReference type="ARBA" id="ARBA00022845"/>
    </source>
</evidence>
<dbReference type="AlphaFoldDB" id="A0A519BQC8"/>
<dbReference type="InterPro" id="IPR002143">
    <property type="entry name" value="Ribosomal_uL1"/>
</dbReference>
<comment type="subunit">
    <text evidence="9">Part of the 50S ribosomal subunit.</text>
</comment>
<proteinExistence type="inferred from homology"/>
<keyword evidence="2 9" id="KW-0678">Repressor</keyword>
<accession>A0A519BQC8</accession>
<dbReference type="SUPFAM" id="SSF56808">
    <property type="entry name" value="Ribosomal protein L1"/>
    <property type="match status" value="1"/>
</dbReference>
<sequence length="237" mass="25761">MKKRGKKYLEAIKKAGIDKNKNFGLEEVVKNVSELHFAAFDESVDIAINLGIDVRKADQQVRGAVVLPHGTGKIIKILVFAKADKEREAINAGADYVGQDDMITKVQQGFMDFNRVVATPDMMASVGKLGKILGPRGLMPNPKVGTVTFDIARTVKELKEGRIEFKAEKNGILHASVGKVSFGASKLKENIGALIDTVVKLKPASSKGVYIKKVSLSSTMGVGMNIDIVNLRTEFNF</sequence>
<dbReference type="GO" id="GO:0003735">
    <property type="term" value="F:structural constituent of ribosome"/>
    <property type="evidence" value="ECO:0007669"/>
    <property type="project" value="InterPro"/>
</dbReference>
<evidence type="ECO:0000256" key="9">
    <source>
        <dbReference type="HAMAP-Rule" id="MF_01318"/>
    </source>
</evidence>
<gene>
    <name evidence="9" type="primary">rplA</name>
    <name evidence="11" type="ORF">EVG15_00540</name>
</gene>
<comment type="function">
    <text evidence="9">Binds directly to 23S rRNA. The L1 stalk is quite mobile in the ribosome, and is involved in E site tRNA release.</text>
</comment>
<dbReference type="Gene3D" id="3.30.190.20">
    <property type="match status" value="1"/>
</dbReference>
<dbReference type="FunFam" id="3.40.50.790:FF:000001">
    <property type="entry name" value="50S ribosomal protein L1"/>
    <property type="match status" value="1"/>
</dbReference>
<keyword evidence="3 9" id="KW-0699">rRNA-binding</keyword>
<dbReference type="InterPro" id="IPR023673">
    <property type="entry name" value="Ribosomal_uL1_CS"/>
</dbReference>
<dbReference type="PIRSF" id="PIRSF002155">
    <property type="entry name" value="Ribosomal_L1"/>
    <property type="match status" value="1"/>
</dbReference>
<evidence type="ECO:0000256" key="7">
    <source>
        <dbReference type="ARBA" id="ARBA00023274"/>
    </source>
</evidence>
<dbReference type="GO" id="GO:0000049">
    <property type="term" value="F:tRNA binding"/>
    <property type="evidence" value="ECO:0007669"/>
    <property type="project" value="UniProtKB-KW"/>
</dbReference>
<dbReference type="InterPro" id="IPR028364">
    <property type="entry name" value="Ribosomal_uL1/biogenesis"/>
</dbReference>
<evidence type="ECO:0000313" key="11">
    <source>
        <dbReference type="EMBL" id="RZD19409.1"/>
    </source>
</evidence>
<dbReference type="GO" id="GO:0019843">
    <property type="term" value="F:rRNA binding"/>
    <property type="evidence" value="ECO:0007669"/>
    <property type="project" value="UniProtKB-UniRule"/>
</dbReference>
<dbReference type="NCBIfam" id="TIGR01169">
    <property type="entry name" value="rplA_bact"/>
    <property type="match status" value="1"/>
</dbReference>
<dbReference type="GO" id="GO:0015934">
    <property type="term" value="C:large ribosomal subunit"/>
    <property type="evidence" value="ECO:0007669"/>
    <property type="project" value="InterPro"/>
</dbReference>
<evidence type="ECO:0000256" key="1">
    <source>
        <dbReference type="ARBA" id="ARBA00010531"/>
    </source>
</evidence>
<keyword evidence="5 9" id="KW-0694">RNA-binding</keyword>